<dbReference type="KEGG" id="daur:Daura_12345"/>
<dbReference type="AlphaFoldDB" id="A0A9Q9MJG1"/>
<name>A0A9Q9MJG1_9ACTN</name>
<gene>
    <name evidence="1" type="ORF">Daura_12345</name>
</gene>
<sequence length="47" mass="4755">MPDDVAAGTGIESRLVVTADLLGLLEVSPGELLPVSPVSPVTRLVVA</sequence>
<evidence type="ECO:0000313" key="1">
    <source>
        <dbReference type="EMBL" id="UWZ56890.1"/>
    </source>
</evidence>
<keyword evidence="2" id="KW-1185">Reference proteome</keyword>
<dbReference type="Proteomes" id="UP001058003">
    <property type="component" value="Chromosome"/>
</dbReference>
<protein>
    <submittedName>
        <fullName evidence="1">Uncharacterized protein</fullName>
    </submittedName>
</protein>
<evidence type="ECO:0000313" key="2">
    <source>
        <dbReference type="Proteomes" id="UP001058003"/>
    </source>
</evidence>
<accession>A0A9Q9MJG1</accession>
<proteinExistence type="predicted"/>
<dbReference type="EMBL" id="CP073767">
    <property type="protein sequence ID" value="UWZ56890.1"/>
    <property type="molecule type" value="Genomic_DNA"/>
</dbReference>
<reference evidence="1" key="1">
    <citation type="submission" date="2021-04" db="EMBL/GenBank/DDBJ databases">
        <title>Dactylosporangium aurantiacum NRRL B-8018 full assembly.</title>
        <authorList>
            <person name="Hartkoorn R.C."/>
            <person name="Beaudoing E."/>
            <person name="Hot D."/>
        </authorList>
    </citation>
    <scope>NUCLEOTIDE SEQUENCE</scope>
    <source>
        <strain evidence="1">NRRL B-8018</strain>
    </source>
</reference>
<dbReference type="RefSeq" id="WP_156090211.1">
    <property type="nucleotide sequence ID" value="NZ_CP073767.1"/>
</dbReference>
<organism evidence="1 2">
    <name type="scientific">Dactylosporangium aurantiacum</name>
    <dbReference type="NCBI Taxonomy" id="35754"/>
    <lineage>
        <taxon>Bacteria</taxon>
        <taxon>Bacillati</taxon>
        <taxon>Actinomycetota</taxon>
        <taxon>Actinomycetes</taxon>
        <taxon>Micromonosporales</taxon>
        <taxon>Micromonosporaceae</taxon>
        <taxon>Dactylosporangium</taxon>
    </lineage>
</organism>